<dbReference type="AlphaFoldDB" id="A0A366DA74"/>
<protein>
    <submittedName>
        <fullName evidence="2">Pimeloyl-ACP methyl ester carboxylesterase</fullName>
    </submittedName>
</protein>
<reference evidence="2 3" key="1">
    <citation type="submission" date="2018-06" db="EMBL/GenBank/DDBJ databases">
        <title>Genomic Encyclopedia of Type Strains, Phase IV (KMG-IV): sequencing the most valuable type-strain genomes for metagenomic binning, comparative biology and taxonomic classification.</title>
        <authorList>
            <person name="Goeker M."/>
        </authorList>
    </citation>
    <scope>NUCLEOTIDE SEQUENCE [LARGE SCALE GENOMIC DNA]</scope>
    <source>
        <strain evidence="2 3">DSM 44599</strain>
    </source>
</reference>
<dbReference type="PANTHER" id="PTHR43798:SF5">
    <property type="entry name" value="MONOACYLGLYCEROL LIPASE ABHD6"/>
    <property type="match status" value="1"/>
</dbReference>
<dbReference type="PANTHER" id="PTHR43798">
    <property type="entry name" value="MONOACYLGLYCEROL LIPASE"/>
    <property type="match status" value="1"/>
</dbReference>
<dbReference type="Proteomes" id="UP000252586">
    <property type="component" value="Unassembled WGS sequence"/>
</dbReference>
<evidence type="ECO:0000313" key="3">
    <source>
        <dbReference type="Proteomes" id="UP000252586"/>
    </source>
</evidence>
<sequence length="278" mass="29976">MIATAPATDTTIIADGVPVHVRVDGPPDAPAVLLVHGFASSVHWFRDLARLLAADHRVIRYDLRGHGATGGDTGLDPEAQARTAHALLGELDIDRVAAFGHSYGADVAMALARRTPIVERAGIIGQAPDYSYADLPGDGVLKAAGWLVRPIHRLSPSPAVRAAMGTAFAPGFPQDNAFDHPDRPVLDYRAMSPGMFREVLPVRRARLAADPLDAQGRALGRPWLVLHGDRDRMYSVHETVARYRAAGARVEIIRGTGHSPHIERPHEVARIVRGFLGI</sequence>
<dbReference type="GO" id="GO:0016020">
    <property type="term" value="C:membrane"/>
    <property type="evidence" value="ECO:0007669"/>
    <property type="project" value="TreeGrafter"/>
</dbReference>
<dbReference type="RefSeq" id="WP_198161832.1">
    <property type="nucleotide sequence ID" value="NZ_CP107943.1"/>
</dbReference>
<dbReference type="InterPro" id="IPR050266">
    <property type="entry name" value="AB_hydrolase_sf"/>
</dbReference>
<keyword evidence="3" id="KW-1185">Reference proteome</keyword>
<name>A0A366DA74_9NOCA</name>
<dbReference type="EMBL" id="QNRE01000012">
    <property type="protein sequence ID" value="RBO86845.1"/>
    <property type="molecule type" value="Genomic_DNA"/>
</dbReference>
<dbReference type="GO" id="GO:0047372">
    <property type="term" value="F:monoacylglycerol lipase activity"/>
    <property type="evidence" value="ECO:0007669"/>
    <property type="project" value="TreeGrafter"/>
</dbReference>
<dbReference type="InterPro" id="IPR000073">
    <property type="entry name" value="AB_hydrolase_1"/>
</dbReference>
<dbReference type="SUPFAM" id="SSF53474">
    <property type="entry name" value="alpha/beta-Hydrolases"/>
    <property type="match status" value="1"/>
</dbReference>
<dbReference type="InterPro" id="IPR029058">
    <property type="entry name" value="AB_hydrolase_fold"/>
</dbReference>
<proteinExistence type="predicted"/>
<feature type="domain" description="AB hydrolase-1" evidence="1">
    <location>
        <begin position="32"/>
        <end position="270"/>
    </location>
</feature>
<gene>
    <name evidence="2" type="ORF">DFR74_11217</name>
</gene>
<comment type="caution">
    <text evidence="2">The sequence shown here is derived from an EMBL/GenBank/DDBJ whole genome shotgun (WGS) entry which is preliminary data.</text>
</comment>
<dbReference type="STRING" id="1210090.GCA_001613185_05012"/>
<dbReference type="GO" id="GO:0046464">
    <property type="term" value="P:acylglycerol catabolic process"/>
    <property type="evidence" value="ECO:0007669"/>
    <property type="project" value="TreeGrafter"/>
</dbReference>
<dbReference type="Gene3D" id="3.40.50.1820">
    <property type="entry name" value="alpha/beta hydrolase"/>
    <property type="match status" value="1"/>
</dbReference>
<evidence type="ECO:0000313" key="2">
    <source>
        <dbReference type="EMBL" id="RBO86845.1"/>
    </source>
</evidence>
<dbReference type="Pfam" id="PF12697">
    <property type="entry name" value="Abhydrolase_6"/>
    <property type="match status" value="1"/>
</dbReference>
<evidence type="ECO:0000259" key="1">
    <source>
        <dbReference type="Pfam" id="PF12697"/>
    </source>
</evidence>
<accession>A0A366DA74</accession>
<organism evidence="2 3">
    <name type="scientific">Nocardia puris</name>
    <dbReference type="NCBI Taxonomy" id="208602"/>
    <lineage>
        <taxon>Bacteria</taxon>
        <taxon>Bacillati</taxon>
        <taxon>Actinomycetota</taxon>
        <taxon>Actinomycetes</taxon>
        <taxon>Mycobacteriales</taxon>
        <taxon>Nocardiaceae</taxon>
        <taxon>Nocardia</taxon>
    </lineage>
</organism>